<name>A0A0U5B4Q5_9PROT</name>
<accession>A0A0U5B4Q5</accession>
<reference evidence="2" key="1">
    <citation type="submission" date="2014-09" db="EMBL/GenBank/DDBJ databases">
        <authorList>
            <person name="Illeghems K.G."/>
        </authorList>
    </citation>
    <scope>NUCLEOTIDE SEQUENCE [LARGE SCALE GENOMIC DNA]</scope>
    <source>
        <strain evidence="2">108B</strain>
    </source>
</reference>
<dbReference type="AlphaFoldDB" id="A0A0U5B4Q5"/>
<dbReference type="KEGG" id="asz:ASN_70"/>
<dbReference type="PATRIC" id="fig|446692.3.peg.7"/>
<dbReference type="EMBL" id="LN606600">
    <property type="protein sequence ID" value="CEF39525.1"/>
    <property type="molecule type" value="Genomic_DNA"/>
</dbReference>
<sequence>MEDAGVRMFFLLCIALISATFTFYPNIACAAPEETLSLKYTLDKKSFNFQKKNVFSFPIKGDIRLLGIKGSFYTKTVGSINRQPQSVSLFTISYTKSLNCPQNGTVINSYEEYFSKYKQKIISSSVVKQSHFGMEKMDININFKRGFDISLGNGGCILMLFDGTDFSNRIYHMQSNVNLIYTPIREKDVNIFYNSGLDAEFTISPSYRKNSLNAYSVIPVSKETNLKPGSIFDIYGNVSFAPPRSFGNLPLKKWSINSYIYIYKNGSCDRKFPNHRKQKFTWNDRSMQNGKINSPFLDKDSEIIFNKKFSSKGLNQINEQIFVKNLPVEIKMGDCIVFALTPSVDSDDVSNINAEDQIRVLSSSKIQH</sequence>
<gene>
    <name evidence="1" type="ORF">ASN_70</name>
</gene>
<organism evidence="1 2">
    <name type="scientific">Acetobacter senegalensis</name>
    <dbReference type="NCBI Taxonomy" id="446692"/>
    <lineage>
        <taxon>Bacteria</taxon>
        <taxon>Pseudomonadati</taxon>
        <taxon>Pseudomonadota</taxon>
        <taxon>Alphaproteobacteria</taxon>
        <taxon>Acetobacterales</taxon>
        <taxon>Acetobacteraceae</taxon>
        <taxon>Acetobacter</taxon>
    </lineage>
</organism>
<proteinExistence type="predicted"/>
<keyword evidence="2" id="KW-1185">Reference proteome</keyword>
<evidence type="ECO:0000313" key="2">
    <source>
        <dbReference type="Proteomes" id="UP000056109"/>
    </source>
</evidence>
<protein>
    <submittedName>
        <fullName evidence="1">Uncharacterized protein</fullName>
    </submittedName>
</protein>
<dbReference type="Proteomes" id="UP000056109">
    <property type="component" value="Chromosome I"/>
</dbReference>
<evidence type="ECO:0000313" key="1">
    <source>
        <dbReference type="EMBL" id="CEF39525.1"/>
    </source>
</evidence>